<evidence type="ECO:0000313" key="3">
    <source>
        <dbReference type="EMBL" id="KZM24769.1"/>
    </source>
</evidence>
<organism evidence="3 4">
    <name type="scientific">Didymella rabiei</name>
    <name type="common">Chickpea ascochyta blight fungus</name>
    <name type="synonym">Mycosphaerella rabiei</name>
    <dbReference type="NCBI Taxonomy" id="5454"/>
    <lineage>
        <taxon>Eukaryota</taxon>
        <taxon>Fungi</taxon>
        <taxon>Dikarya</taxon>
        <taxon>Ascomycota</taxon>
        <taxon>Pezizomycotina</taxon>
        <taxon>Dothideomycetes</taxon>
        <taxon>Pleosporomycetidae</taxon>
        <taxon>Pleosporales</taxon>
        <taxon>Pleosporineae</taxon>
        <taxon>Didymellaceae</taxon>
        <taxon>Ascochyta</taxon>
    </lineage>
</organism>
<name>A0A163GAP3_DIDRA</name>
<dbReference type="STRING" id="5454.A0A163GAP3"/>
<evidence type="ECO:0000256" key="1">
    <source>
        <dbReference type="SAM" id="MobiDB-lite"/>
    </source>
</evidence>
<feature type="region of interest" description="Disordered" evidence="1">
    <location>
        <begin position="332"/>
        <end position="427"/>
    </location>
</feature>
<feature type="region of interest" description="Disordered" evidence="1">
    <location>
        <begin position="480"/>
        <end position="559"/>
    </location>
</feature>
<feature type="domain" description="BAG" evidence="2">
    <location>
        <begin position="934"/>
        <end position="992"/>
    </location>
</feature>
<dbReference type="Proteomes" id="UP000076837">
    <property type="component" value="Unassembled WGS sequence"/>
</dbReference>
<feature type="compositionally biased region" description="Polar residues" evidence="1">
    <location>
        <begin position="233"/>
        <end position="243"/>
    </location>
</feature>
<dbReference type="Gene3D" id="1.20.58.120">
    <property type="entry name" value="BAG domain"/>
    <property type="match status" value="1"/>
</dbReference>
<dbReference type="SUPFAM" id="SSF63491">
    <property type="entry name" value="BAG domain"/>
    <property type="match status" value="1"/>
</dbReference>
<feature type="compositionally biased region" description="Basic residues" evidence="1">
    <location>
        <begin position="840"/>
        <end position="856"/>
    </location>
</feature>
<sequence length="997" mass="108538">MAALAPSRSPLPVQQLTPPSSSHGAGASWDFAVPLDGSRQSYDQESFMSGHAAPAYAHANRQPHTSQASNFAKPVRSTTWESQGQYEDDRSNQASGRASSLHKKPSRDVMAGDQDSTYAKSNTKGKMGPPAAVRGRGAKKPAGGSPVDPEADQSKWIHRDKLKEIEIREMEEAGFRVGRTSRSNSRSQSATRRTRDRTNSELAEGLQTGDERYERRIVSPIPAEAEHALAEQQYHTWSPTSSEGPAPDMQPPSSRTNHTVRPSTSRIPLPKTSGIPVPASVADRDAPLPRSRTGSANWNGDIAAAGARVRSGSIGSQVLLDDFIDERKHGHIRNNSSSASASSLKQPPRSPIKAKTPGKPAAAAGARKTSTTSRTQSKTRQVSGTNRRPGTGGNVVSRPTTGHRPEGEAPWIATMYKPDPRLPPDQQIIPTHAKRMQQEQWENEGRVGSMYDTDFRLLNTEETGGQRLSQIDPIALEKERQNEQWPLPSPDKQPSPANEKTEPSADKSPALEQPQFKLTPTIPQSPRALSPKPASLKRAPSEKPKTTRMPEPSEEMPEKKGKCCIDWHTLPFTITVASINTLLDDVKKSFLFFKNHPALSTTVPPIHVDRQDTDTLTRILHTLRVADFADFVTHPRFDDPSYLTTLALGLAAVFVTMSWFSRAGGSWGGRFSPFGRPGASPNSGVVNDSDFSYITNEDLRKNNGTAPEIVDWDDKNPERETDVIVFKEKRTHYPIHFPAHSIRDGDLRIGTVRQAAAKKLGVDDARRIRMFHKGRNLKFDERTAREEGLRGDGTGSEILVTVGETPAGGLAPGADETVPQWSDNEGSDSDDIDSGANSSGKKKSRKRGGRKGKKRGPAPTSGSSTPGYVSAAPAGSEYLPIPSHIGGAPRPSSAPPQPKPAATPQTPTGKLDAIASKFHTEFVPLCVQFMSNPPAEKSKRDFEYKKLSETILTQIIFKLDGVETDGDPDARAQRKALVKEVQGMLTKLDETAKQANM</sequence>
<feature type="compositionally biased region" description="Basic and acidic residues" evidence="1">
    <location>
        <begin position="152"/>
        <end position="174"/>
    </location>
</feature>
<dbReference type="PROSITE" id="PS51035">
    <property type="entry name" value="BAG"/>
    <property type="match status" value="1"/>
</dbReference>
<feature type="compositionally biased region" description="Polar residues" evidence="1">
    <location>
        <begin position="114"/>
        <end position="124"/>
    </location>
</feature>
<evidence type="ECO:0000313" key="4">
    <source>
        <dbReference type="Proteomes" id="UP000076837"/>
    </source>
</evidence>
<accession>A0A163GAP3</accession>
<dbReference type="EMBL" id="JYNV01000152">
    <property type="protein sequence ID" value="KZM24769.1"/>
    <property type="molecule type" value="Genomic_DNA"/>
</dbReference>
<feature type="region of interest" description="Disordered" evidence="1">
    <location>
        <begin position="53"/>
        <end position="299"/>
    </location>
</feature>
<protein>
    <submittedName>
        <fullName evidence="3">Structural constituent of ribosome</fullName>
    </submittedName>
</protein>
<feature type="compositionally biased region" description="Polar residues" evidence="1">
    <location>
        <begin position="180"/>
        <end position="191"/>
    </location>
</feature>
<reference evidence="3 4" key="1">
    <citation type="journal article" date="2016" name="Sci. Rep.">
        <title>Draft genome sequencing and secretome analysis of fungal phytopathogen Ascochyta rabiei provides insight into the necrotrophic effector repertoire.</title>
        <authorList>
            <person name="Verma S."/>
            <person name="Gazara R.K."/>
            <person name="Nizam S."/>
            <person name="Parween S."/>
            <person name="Chattopadhyay D."/>
            <person name="Verma P.K."/>
        </authorList>
    </citation>
    <scope>NUCLEOTIDE SEQUENCE [LARGE SCALE GENOMIC DNA]</scope>
    <source>
        <strain evidence="3 4">ArDII</strain>
    </source>
</reference>
<feature type="compositionally biased region" description="Polar residues" evidence="1">
    <location>
        <begin position="251"/>
        <end position="266"/>
    </location>
</feature>
<gene>
    <name evidence="3" type="ORF">ST47_g4053</name>
</gene>
<feature type="compositionally biased region" description="Polar residues" evidence="1">
    <location>
        <begin position="12"/>
        <end position="23"/>
    </location>
</feature>
<feature type="compositionally biased region" description="Pro residues" evidence="1">
    <location>
        <begin position="892"/>
        <end position="901"/>
    </location>
</feature>
<evidence type="ECO:0000259" key="2">
    <source>
        <dbReference type="PROSITE" id="PS51035"/>
    </source>
</evidence>
<feature type="region of interest" description="Disordered" evidence="1">
    <location>
        <begin position="1"/>
        <end position="33"/>
    </location>
</feature>
<dbReference type="InterPro" id="IPR003103">
    <property type="entry name" value="BAG_domain"/>
</dbReference>
<dbReference type="Pfam" id="PF02179">
    <property type="entry name" value="BAG"/>
    <property type="match status" value="1"/>
</dbReference>
<comment type="caution">
    <text evidence="3">The sequence shown here is derived from an EMBL/GenBank/DDBJ whole genome shotgun (WGS) entry which is preliminary data.</text>
</comment>
<dbReference type="SMART" id="SM00264">
    <property type="entry name" value="BAG"/>
    <property type="match status" value="1"/>
</dbReference>
<proteinExistence type="predicted"/>
<feature type="compositionally biased region" description="Low complexity" evidence="1">
    <location>
        <begin position="353"/>
        <end position="381"/>
    </location>
</feature>
<feature type="region of interest" description="Disordered" evidence="1">
    <location>
        <begin position="804"/>
        <end position="909"/>
    </location>
</feature>
<dbReference type="AlphaFoldDB" id="A0A163GAP3"/>
<dbReference type="GO" id="GO:0051087">
    <property type="term" value="F:protein-folding chaperone binding"/>
    <property type="evidence" value="ECO:0007669"/>
    <property type="project" value="InterPro"/>
</dbReference>
<dbReference type="InterPro" id="IPR036533">
    <property type="entry name" value="BAG_dom_sf"/>
</dbReference>
<keyword evidence="4" id="KW-1185">Reference proteome</keyword>
<feature type="compositionally biased region" description="Polar residues" evidence="1">
    <location>
        <begin position="62"/>
        <end position="85"/>
    </location>
</feature>